<reference evidence="2 3" key="1">
    <citation type="journal article" date="2014" name="Int. J. Syst. Evol. Microbiol.">
        <title>Sneathiella chungangensis sp. nov., isolated from a marine sand, and emended description of the genus Sneathiella.</title>
        <authorList>
            <person name="Siamphan C."/>
            <person name="Kim H."/>
            <person name="Lee J.S."/>
            <person name="Kim W."/>
        </authorList>
    </citation>
    <scope>NUCLEOTIDE SEQUENCE [LARGE SCALE GENOMIC DNA]</scope>
    <source>
        <strain evidence="2 3">KCTC 32476</strain>
    </source>
</reference>
<dbReference type="SUPFAM" id="SSF54427">
    <property type="entry name" value="NTF2-like"/>
    <property type="match status" value="1"/>
</dbReference>
<name>A0A845MGV7_9PROT</name>
<dbReference type="EMBL" id="WTVA01000004">
    <property type="protein sequence ID" value="MZR22895.1"/>
    <property type="molecule type" value="Genomic_DNA"/>
</dbReference>
<dbReference type="RefSeq" id="WP_161339351.1">
    <property type="nucleotide sequence ID" value="NZ_JBHSDG010000004.1"/>
</dbReference>
<sequence>MTIPENRRRLLDDYVRYFEALTPETIDDLDRLAAEDMIFEDPFNRLTRRSDVKRLFREMFEDTKNPAFKISDIFWSPDATKAILKWRFTGSARVIGAFDFDGLSEICFDETDRVCSHIDYWEAATHFYGRIPVIGTLIRLVRNRLRLS</sequence>
<evidence type="ECO:0000313" key="2">
    <source>
        <dbReference type="EMBL" id="MZR22895.1"/>
    </source>
</evidence>
<protein>
    <submittedName>
        <fullName evidence="2">Nuclear transport factor 2 family protein</fullName>
    </submittedName>
</protein>
<dbReference type="InterPro" id="IPR037401">
    <property type="entry name" value="SnoaL-like"/>
</dbReference>
<proteinExistence type="predicted"/>
<dbReference type="AlphaFoldDB" id="A0A845MGV7"/>
<evidence type="ECO:0000313" key="3">
    <source>
        <dbReference type="Proteomes" id="UP000445696"/>
    </source>
</evidence>
<dbReference type="Pfam" id="PF12680">
    <property type="entry name" value="SnoaL_2"/>
    <property type="match status" value="1"/>
</dbReference>
<comment type="caution">
    <text evidence="2">The sequence shown here is derived from an EMBL/GenBank/DDBJ whole genome shotgun (WGS) entry which is preliminary data.</text>
</comment>
<dbReference type="InterPro" id="IPR032710">
    <property type="entry name" value="NTF2-like_dom_sf"/>
</dbReference>
<feature type="domain" description="SnoaL-like" evidence="1">
    <location>
        <begin position="16"/>
        <end position="114"/>
    </location>
</feature>
<keyword evidence="3" id="KW-1185">Reference proteome</keyword>
<dbReference type="Proteomes" id="UP000445696">
    <property type="component" value="Unassembled WGS sequence"/>
</dbReference>
<accession>A0A845MGV7</accession>
<gene>
    <name evidence="2" type="ORF">GQF03_11180</name>
</gene>
<evidence type="ECO:0000259" key="1">
    <source>
        <dbReference type="Pfam" id="PF12680"/>
    </source>
</evidence>
<organism evidence="2 3">
    <name type="scientific">Sneathiella chungangensis</name>
    <dbReference type="NCBI Taxonomy" id="1418234"/>
    <lineage>
        <taxon>Bacteria</taxon>
        <taxon>Pseudomonadati</taxon>
        <taxon>Pseudomonadota</taxon>
        <taxon>Alphaproteobacteria</taxon>
        <taxon>Sneathiellales</taxon>
        <taxon>Sneathiellaceae</taxon>
        <taxon>Sneathiella</taxon>
    </lineage>
</organism>
<dbReference type="Gene3D" id="3.10.450.50">
    <property type="match status" value="1"/>
</dbReference>
<dbReference type="OrthoDB" id="1115105at2"/>